<dbReference type="STRING" id="4533.J3LBV8"/>
<dbReference type="Gramene" id="OB02G21250.1">
    <property type="protein sequence ID" value="OB02G21250.1"/>
    <property type="gene ID" value="OB02G21250"/>
</dbReference>
<evidence type="ECO:0000313" key="4">
    <source>
        <dbReference type="EnsemblPlants" id="OB02G21250.1"/>
    </source>
</evidence>
<feature type="region of interest" description="Disordered" evidence="2">
    <location>
        <begin position="110"/>
        <end position="149"/>
    </location>
</feature>
<dbReference type="InterPro" id="IPR011009">
    <property type="entry name" value="Kinase-like_dom_sf"/>
</dbReference>
<evidence type="ECO:0000313" key="5">
    <source>
        <dbReference type="Proteomes" id="UP000006038"/>
    </source>
</evidence>
<dbReference type="eggNOG" id="KOG2686">
    <property type="taxonomic scope" value="Eukaryota"/>
</dbReference>
<feature type="chain" id="PRO_5003772475" evidence="3">
    <location>
        <begin position="23"/>
        <end position="149"/>
    </location>
</feature>
<dbReference type="GO" id="GO:0004103">
    <property type="term" value="F:choline kinase activity"/>
    <property type="evidence" value="ECO:0007669"/>
    <property type="project" value="TreeGrafter"/>
</dbReference>
<dbReference type="Gene3D" id="3.90.1200.10">
    <property type="match status" value="1"/>
</dbReference>
<accession>J3LBV8</accession>
<dbReference type="GO" id="GO:0005737">
    <property type="term" value="C:cytoplasm"/>
    <property type="evidence" value="ECO:0007669"/>
    <property type="project" value="TreeGrafter"/>
</dbReference>
<protein>
    <submittedName>
        <fullName evidence="4">Uncharacterized protein</fullName>
    </submittedName>
</protein>
<keyword evidence="3" id="KW-0732">Signal</keyword>
<organism evidence="4">
    <name type="scientific">Oryza brachyantha</name>
    <name type="common">malo sina</name>
    <dbReference type="NCBI Taxonomy" id="4533"/>
    <lineage>
        <taxon>Eukaryota</taxon>
        <taxon>Viridiplantae</taxon>
        <taxon>Streptophyta</taxon>
        <taxon>Embryophyta</taxon>
        <taxon>Tracheophyta</taxon>
        <taxon>Spermatophyta</taxon>
        <taxon>Magnoliopsida</taxon>
        <taxon>Liliopsida</taxon>
        <taxon>Poales</taxon>
        <taxon>Poaceae</taxon>
        <taxon>BOP clade</taxon>
        <taxon>Oryzoideae</taxon>
        <taxon>Oryzeae</taxon>
        <taxon>Oryzinae</taxon>
        <taxon>Oryza</taxon>
    </lineage>
</organism>
<feature type="signal peptide" evidence="3">
    <location>
        <begin position="1"/>
        <end position="22"/>
    </location>
</feature>
<reference evidence="4" key="1">
    <citation type="submission" date="2013-04" db="UniProtKB">
        <authorList>
            <consortium name="EnsemblPlants"/>
        </authorList>
    </citation>
    <scope>IDENTIFICATION</scope>
</reference>
<evidence type="ECO:0000256" key="3">
    <source>
        <dbReference type="SAM" id="SignalP"/>
    </source>
</evidence>
<proteinExistence type="inferred from homology"/>
<dbReference type="Pfam" id="PF01633">
    <property type="entry name" value="Choline_kinase"/>
    <property type="match status" value="1"/>
</dbReference>
<dbReference type="GO" id="GO:0004305">
    <property type="term" value="F:ethanolamine kinase activity"/>
    <property type="evidence" value="ECO:0007669"/>
    <property type="project" value="TreeGrafter"/>
</dbReference>
<dbReference type="Gene3D" id="3.30.200.20">
    <property type="entry name" value="Phosphorylase Kinase, domain 1"/>
    <property type="match status" value="1"/>
</dbReference>
<dbReference type="EnsemblPlants" id="OB02G21250.1">
    <property type="protein sequence ID" value="OB02G21250.1"/>
    <property type="gene ID" value="OB02G21250"/>
</dbReference>
<sequence length="149" mass="16619">MPPVAIYLYIHIFILLVHRCLSAAAYAPASPPSASPPAQPVRVYREGVEVFFDRETEVRTFECMSRHGHGPRLPGHGPRLLGRFPNGRVEEFIHTRHPKIYRPAVARCAQVTDRARPTPGDVRRDRGRPRATKARGGGGGGQRRPRGRS</sequence>
<dbReference type="Proteomes" id="UP000006038">
    <property type="component" value="Unassembled WGS sequence"/>
</dbReference>
<dbReference type="AlphaFoldDB" id="J3LBV8"/>
<evidence type="ECO:0000256" key="2">
    <source>
        <dbReference type="SAM" id="MobiDB-lite"/>
    </source>
</evidence>
<comment type="similarity">
    <text evidence="1">Belongs to the choline/ethanolamine kinase family.</text>
</comment>
<feature type="compositionally biased region" description="Basic and acidic residues" evidence="2">
    <location>
        <begin position="113"/>
        <end position="124"/>
    </location>
</feature>
<dbReference type="PANTHER" id="PTHR22603:SF93">
    <property type="entry name" value="RE24176P"/>
    <property type="match status" value="1"/>
</dbReference>
<dbReference type="HOGENOM" id="CLU_1752540_0_0_1"/>
<keyword evidence="5" id="KW-1185">Reference proteome</keyword>
<dbReference type="SUPFAM" id="SSF56112">
    <property type="entry name" value="Protein kinase-like (PK-like)"/>
    <property type="match status" value="1"/>
</dbReference>
<dbReference type="GO" id="GO:0006646">
    <property type="term" value="P:phosphatidylethanolamine biosynthetic process"/>
    <property type="evidence" value="ECO:0007669"/>
    <property type="project" value="TreeGrafter"/>
</dbReference>
<dbReference type="PANTHER" id="PTHR22603">
    <property type="entry name" value="CHOLINE/ETHANOALAMINE KINASE"/>
    <property type="match status" value="1"/>
</dbReference>
<evidence type="ECO:0000256" key="1">
    <source>
        <dbReference type="ARBA" id="ARBA00038211"/>
    </source>
</evidence>
<name>J3LBV8_ORYBR</name>